<reference evidence="2" key="1">
    <citation type="submission" date="2024-02" db="EMBL/GenBank/DDBJ databases">
        <authorList>
            <consortium name="ELIXIR-Norway"/>
            <consortium name="Elixir Norway"/>
        </authorList>
    </citation>
    <scope>NUCLEOTIDE SEQUENCE</scope>
</reference>
<accession>A0ABP0U3C4</accession>
<proteinExistence type="predicted"/>
<evidence type="ECO:0000313" key="2">
    <source>
        <dbReference type="EMBL" id="CAK9211600.1"/>
    </source>
</evidence>
<feature type="region of interest" description="Disordered" evidence="1">
    <location>
        <begin position="54"/>
        <end position="74"/>
    </location>
</feature>
<dbReference type="EMBL" id="OZ019910">
    <property type="protein sequence ID" value="CAK9211600.1"/>
    <property type="molecule type" value="Genomic_DNA"/>
</dbReference>
<dbReference type="Proteomes" id="UP001497512">
    <property type="component" value="Chromosome 18"/>
</dbReference>
<keyword evidence="3" id="KW-1185">Reference proteome</keyword>
<protein>
    <submittedName>
        <fullName evidence="2">Uncharacterized protein</fullName>
    </submittedName>
</protein>
<name>A0ABP0U3C4_9BRYO</name>
<organism evidence="2 3">
    <name type="scientific">Sphagnum troendelagicum</name>
    <dbReference type="NCBI Taxonomy" id="128251"/>
    <lineage>
        <taxon>Eukaryota</taxon>
        <taxon>Viridiplantae</taxon>
        <taxon>Streptophyta</taxon>
        <taxon>Embryophyta</taxon>
        <taxon>Bryophyta</taxon>
        <taxon>Sphagnophytina</taxon>
        <taxon>Sphagnopsida</taxon>
        <taxon>Sphagnales</taxon>
        <taxon>Sphagnaceae</taxon>
        <taxon>Sphagnum</taxon>
    </lineage>
</organism>
<sequence>MTKVAGALTCSIADFGIELQVKRCTSSLPQVWNRSRNMGSATTAEGKQWRLLVPGDRTRPHNGSTGVAQERSFH</sequence>
<gene>
    <name evidence="2" type="ORF">CSSPTR1EN2_LOCUS10830</name>
</gene>
<evidence type="ECO:0000256" key="1">
    <source>
        <dbReference type="SAM" id="MobiDB-lite"/>
    </source>
</evidence>
<evidence type="ECO:0000313" key="3">
    <source>
        <dbReference type="Proteomes" id="UP001497512"/>
    </source>
</evidence>